<dbReference type="GO" id="GO:0106141">
    <property type="term" value="F:flavin prenyltransferase activity"/>
    <property type="evidence" value="ECO:0007669"/>
    <property type="project" value="UniProtKB-EC"/>
</dbReference>
<feature type="binding site" evidence="5">
    <location>
        <position position="182"/>
    </location>
    <ligand>
        <name>dimethylallyl phosphate</name>
        <dbReference type="ChEBI" id="CHEBI:88052"/>
    </ligand>
</feature>
<dbReference type="Proteomes" id="UP000001422">
    <property type="component" value="Chromosome"/>
</dbReference>
<evidence type="ECO:0000256" key="1">
    <source>
        <dbReference type="ARBA" id="ARBA00022602"/>
    </source>
</evidence>
<evidence type="ECO:0000259" key="6">
    <source>
        <dbReference type="Pfam" id="PF02441"/>
    </source>
</evidence>
<keyword evidence="4 5" id="KW-0808">Transferase</keyword>
<evidence type="ECO:0000313" key="8">
    <source>
        <dbReference type="Proteomes" id="UP000001422"/>
    </source>
</evidence>
<dbReference type="InterPro" id="IPR036551">
    <property type="entry name" value="Flavin_trans-like"/>
</dbReference>
<evidence type="ECO:0000256" key="5">
    <source>
        <dbReference type="HAMAP-Rule" id="MF_01984"/>
    </source>
</evidence>
<dbReference type="NCBIfam" id="TIGR00421">
    <property type="entry name" value="ubiX_pad"/>
    <property type="match status" value="1"/>
</dbReference>
<evidence type="ECO:0000256" key="3">
    <source>
        <dbReference type="ARBA" id="ARBA00022643"/>
    </source>
</evidence>
<organism evidence="7 8">
    <name type="scientific">Parasynechococcus marenigrum (strain WH8102)</name>
    <dbReference type="NCBI Taxonomy" id="84588"/>
    <lineage>
        <taxon>Bacteria</taxon>
        <taxon>Bacillati</taxon>
        <taxon>Cyanobacteriota</taxon>
        <taxon>Cyanophyceae</taxon>
        <taxon>Synechococcales</taxon>
        <taxon>Prochlorococcaceae</taxon>
        <taxon>Parasynechococcus</taxon>
        <taxon>Parasynechococcus marenigrum</taxon>
    </lineage>
</organism>
<feature type="binding site" evidence="5">
    <location>
        <position position="166"/>
    </location>
    <ligand>
        <name>dimethylallyl phosphate</name>
        <dbReference type="ChEBI" id="CHEBI:88052"/>
    </ligand>
</feature>
<dbReference type="SUPFAM" id="SSF52507">
    <property type="entry name" value="Homo-oligomeric flavin-containing Cys decarboxylases, HFCD"/>
    <property type="match status" value="1"/>
</dbReference>
<comment type="caution">
    <text evidence="5">Lacks conserved residue(s) required for the propagation of feature annotation.</text>
</comment>
<dbReference type="HAMAP" id="MF_01984">
    <property type="entry name" value="ubiX_pad"/>
    <property type="match status" value="1"/>
</dbReference>
<dbReference type="Pfam" id="PF02441">
    <property type="entry name" value="Flavoprotein"/>
    <property type="match status" value="1"/>
</dbReference>
<dbReference type="KEGG" id="syw:SYNW1201"/>
<dbReference type="Gene3D" id="3.40.50.1950">
    <property type="entry name" value="Flavin prenyltransferase-like"/>
    <property type="match status" value="1"/>
</dbReference>
<keyword evidence="8" id="KW-1185">Reference proteome</keyword>
<sequence>MHPYVLAVTGASAQPLAERTLQLLLQAGRSVHLVLSRGAYAVFQAEQGVQVPVNPERQASFWRERLNCSEGELFCHRWNDQSVGIASGSFRTSGMLIVPCSMGTAGRIQAGVAMDLIERCADVHLKEGRPLLIAPREMPFNLIHLRNLTALAEAGARIAAPIPAWYTQPRTLEEMVDFIVIRLLDGFEDDLAPLQRWTGPIK</sequence>
<dbReference type="EC" id="2.5.1.129" evidence="5"/>
<feature type="binding site" evidence="5">
    <location>
        <begin position="10"/>
        <end position="12"/>
    </location>
    <ligand>
        <name>FMN</name>
        <dbReference type="ChEBI" id="CHEBI:58210"/>
    </ligand>
</feature>
<feature type="binding site" evidence="5">
    <location>
        <begin position="101"/>
        <end position="104"/>
    </location>
    <ligand>
        <name>FMN</name>
        <dbReference type="ChEBI" id="CHEBI:58210"/>
    </ligand>
</feature>
<dbReference type="GO" id="GO:0016829">
    <property type="term" value="F:lyase activity"/>
    <property type="evidence" value="ECO:0007669"/>
    <property type="project" value="UniProtKB-KW"/>
</dbReference>
<dbReference type="InterPro" id="IPR004507">
    <property type="entry name" value="UbiX-like"/>
</dbReference>
<name>Q7U6Y5_PARMW</name>
<comment type="catalytic activity">
    <reaction evidence="5">
        <text>dimethylallyl phosphate + FMNH2 = prenylated FMNH2 + phosphate</text>
        <dbReference type="Rhea" id="RHEA:37743"/>
        <dbReference type="ChEBI" id="CHEBI:43474"/>
        <dbReference type="ChEBI" id="CHEBI:57618"/>
        <dbReference type="ChEBI" id="CHEBI:87467"/>
        <dbReference type="ChEBI" id="CHEBI:88052"/>
        <dbReference type="EC" id="2.5.1.129"/>
    </reaction>
</comment>
<evidence type="ECO:0000313" key="7">
    <source>
        <dbReference type="EMBL" id="CAE07716.1"/>
    </source>
</evidence>
<dbReference type="AlphaFoldDB" id="Q7U6Y5"/>
<feature type="binding site" evidence="5">
    <location>
        <position position="136"/>
    </location>
    <ligand>
        <name>FMN</name>
        <dbReference type="ChEBI" id="CHEBI:58210"/>
    </ligand>
</feature>
<reference evidence="7 8" key="1">
    <citation type="journal article" date="2003" name="Nature">
        <title>The genome of a motile marine Synechococcus.</title>
        <authorList>
            <person name="Palenik B."/>
            <person name="Brahamsha B."/>
            <person name="Larimer F."/>
            <person name="Land M."/>
            <person name="Hauser L."/>
            <person name="Chain P."/>
            <person name="Lamerdin J."/>
            <person name="Regala W."/>
            <person name="Allen E.A."/>
            <person name="McCarren J."/>
            <person name="Paulsen I."/>
            <person name="Dufresne A."/>
            <person name="Partensky F."/>
            <person name="Webb E."/>
            <person name="Waterbury J."/>
        </authorList>
    </citation>
    <scope>NUCLEOTIDE SEQUENCE [LARGE SCALE GENOMIC DNA]</scope>
    <source>
        <strain evidence="7 8">WH8102</strain>
    </source>
</reference>
<evidence type="ECO:0000256" key="4">
    <source>
        <dbReference type="ARBA" id="ARBA00022679"/>
    </source>
</evidence>
<gene>
    <name evidence="5 7" type="primary">ubiX</name>
    <name evidence="7" type="ordered locus">SYNW1201</name>
</gene>
<feature type="binding site" evidence="5">
    <location>
        <position position="36"/>
    </location>
    <ligand>
        <name>FMN</name>
        <dbReference type="ChEBI" id="CHEBI:58210"/>
    </ligand>
</feature>
<proteinExistence type="inferred from homology"/>
<dbReference type="InterPro" id="IPR003382">
    <property type="entry name" value="Flavoprotein"/>
</dbReference>
<dbReference type="RefSeq" id="WP_011128066.1">
    <property type="nucleotide sequence ID" value="NC_005070.1"/>
</dbReference>
<keyword evidence="3 5" id="KW-0288">FMN</keyword>
<dbReference type="eggNOG" id="COG0163">
    <property type="taxonomic scope" value="Bacteria"/>
</dbReference>
<dbReference type="STRING" id="84588.SYNW1201"/>
<protein>
    <recommendedName>
        <fullName evidence="5">Flavin prenyltransferase UbiX</fullName>
        <ecNumber evidence="5">2.5.1.129</ecNumber>
    </recommendedName>
</protein>
<accession>Q7U6Y5</accession>
<dbReference type="HOGENOM" id="CLU_074522_0_1_3"/>
<evidence type="ECO:0000256" key="2">
    <source>
        <dbReference type="ARBA" id="ARBA00022630"/>
    </source>
</evidence>
<keyword evidence="1 5" id="KW-0637">Prenyltransferase</keyword>
<feature type="domain" description="Flavoprotein" evidence="6">
    <location>
        <begin position="4"/>
        <end position="184"/>
    </location>
</feature>
<keyword evidence="2 5" id="KW-0285">Flavoprotein</keyword>
<comment type="function">
    <text evidence="5">Flavin prenyltransferase that catalyzes the synthesis of the prenylated FMN cofactor (prenyl-FMN) for 4-hydroxy-3-polyprenylbenzoic acid decarboxylase UbiD. The prenyltransferase is metal-independent and links a dimethylallyl moiety from dimethylallyl monophosphate (DMAP) to the flavin N5 and C6 atoms of FMN.</text>
</comment>
<keyword evidence="7" id="KW-0456">Lyase</keyword>
<dbReference type="EMBL" id="BX569692">
    <property type="protein sequence ID" value="CAE07716.1"/>
    <property type="molecule type" value="Genomic_DNA"/>
</dbReference>
<comment type="similarity">
    <text evidence="5">Belongs to the UbiX/PAD1 family.</text>
</comment>